<dbReference type="Pfam" id="PF01420">
    <property type="entry name" value="Methylase_S"/>
    <property type="match status" value="2"/>
</dbReference>
<accession>A0ABT0U1V0</accession>
<comment type="caution">
    <text evidence="5">The sequence shown here is derived from an EMBL/GenBank/DDBJ whole genome shotgun (WGS) entry which is preliminary data.</text>
</comment>
<dbReference type="Proteomes" id="UP001202961">
    <property type="component" value="Unassembled WGS sequence"/>
</dbReference>
<evidence type="ECO:0000256" key="1">
    <source>
        <dbReference type="ARBA" id="ARBA00010923"/>
    </source>
</evidence>
<feature type="domain" description="Type I restriction modification DNA specificity" evidence="4">
    <location>
        <begin position="264"/>
        <end position="414"/>
    </location>
</feature>
<protein>
    <submittedName>
        <fullName evidence="5">Restriction endonuclease subunit S</fullName>
        <ecNumber evidence="5">3.1.21.-</ecNumber>
    </submittedName>
</protein>
<feature type="domain" description="Type I restriction modification DNA specificity" evidence="4">
    <location>
        <begin position="32"/>
        <end position="186"/>
    </location>
</feature>
<keyword evidence="5" id="KW-0378">Hydrolase</keyword>
<dbReference type="SUPFAM" id="SSF116734">
    <property type="entry name" value="DNA methylase specificity domain"/>
    <property type="match status" value="2"/>
</dbReference>
<dbReference type="InterPro" id="IPR044946">
    <property type="entry name" value="Restrct_endonuc_typeI_TRD_sf"/>
</dbReference>
<organism evidence="5 6">
    <name type="scientific">Aporhodopirellula aestuarii</name>
    <dbReference type="NCBI Taxonomy" id="2950107"/>
    <lineage>
        <taxon>Bacteria</taxon>
        <taxon>Pseudomonadati</taxon>
        <taxon>Planctomycetota</taxon>
        <taxon>Planctomycetia</taxon>
        <taxon>Pirellulales</taxon>
        <taxon>Pirellulaceae</taxon>
        <taxon>Aporhodopirellula</taxon>
    </lineage>
</organism>
<comment type="similarity">
    <text evidence="1">Belongs to the type-I restriction system S methylase family.</text>
</comment>
<keyword evidence="2" id="KW-0680">Restriction system</keyword>
<dbReference type="EMBL" id="JAMQBK010000024">
    <property type="protein sequence ID" value="MCM2370830.1"/>
    <property type="molecule type" value="Genomic_DNA"/>
</dbReference>
<evidence type="ECO:0000256" key="2">
    <source>
        <dbReference type="ARBA" id="ARBA00022747"/>
    </source>
</evidence>
<keyword evidence="5" id="KW-0540">Nuclease</keyword>
<name>A0ABT0U1V0_9BACT</name>
<evidence type="ECO:0000313" key="6">
    <source>
        <dbReference type="Proteomes" id="UP001202961"/>
    </source>
</evidence>
<dbReference type="GO" id="GO:0004519">
    <property type="term" value="F:endonuclease activity"/>
    <property type="evidence" value="ECO:0007669"/>
    <property type="project" value="UniProtKB-KW"/>
</dbReference>
<dbReference type="PANTHER" id="PTHR30408">
    <property type="entry name" value="TYPE-1 RESTRICTION ENZYME ECOKI SPECIFICITY PROTEIN"/>
    <property type="match status" value="1"/>
</dbReference>
<keyword evidence="5" id="KW-0255">Endonuclease</keyword>
<dbReference type="RefSeq" id="WP_250928474.1">
    <property type="nucleotide sequence ID" value="NZ_JAMQBK010000024.1"/>
</dbReference>
<dbReference type="InterPro" id="IPR000055">
    <property type="entry name" value="Restrct_endonuc_typeI_TRD"/>
</dbReference>
<evidence type="ECO:0000313" key="5">
    <source>
        <dbReference type="EMBL" id="MCM2370830.1"/>
    </source>
</evidence>
<keyword evidence="6" id="KW-1185">Reference proteome</keyword>
<dbReference type="EC" id="3.1.21.-" evidence="5"/>
<reference evidence="5 6" key="1">
    <citation type="journal article" date="2022" name="Syst. Appl. Microbiol.">
        <title>Rhodopirellula aestuarii sp. nov., a novel member of the genus Rhodopirellula isolated from brackish sediments collected in the Tagus River estuary, Portugal.</title>
        <authorList>
            <person name="Vitorino I.R."/>
            <person name="Klimek D."/>
            <person name="Calusinska M."/>
            <person name="Lobo-da-Cunha A."/>
            <person name="Vasconcelos V."/>
            <person name="Lage O.M."/>
        </authorList>
    </citation>
    <scope>NUCLEOTIDE SEQUENCE [LARGE SCALE GENOMIC DNA]</scope>
    <source>
        <strain evidence="5 6">ICT_H3.1</strain>
    </source>
</reference>
<dbReference type="InterPro" id="IPR052021">
    <property type="entry name" value="Type-I_RS_S_subunit"/>
</dbReference>
<dbReference type="CDD" id="cd17256">
    <property type="entry name" value="RMtype1_S_EcoJA65PI-TRD1-CR1_like"/>
    <property type="match status" value="1"/>
</dbReference>
<dbReference type="GO" id="GO:0016787">
    <property type="term" value="F:hydrolase activity"/>
    <property type="evidence" value="ECO:0007669"/>
    <property type="project" value="UniProtKB-KW"/>
</dbReference>
<evidence type="ECO:0000259" key="4">
    <source>
        <dbReference type="Pfam" id="PF01420"/>
    </source>
</evidence>
<evidence type="ECO:0000256" key="3">
    <source>
        <dbReference type="ARBA" id="ARBA00023125"/>
    </source>
</evidence>
<proteinExistence type="inferred from homology"/>
<dbReference type="Gene3D" id="3.90.220.20">
    <property type="entry name" value="DNA methylase specificity domains"/>
    <property type="match status" value="2"/>
</dbReference>
<keyword evidence="3" id="KW-0238">DNA-binding</keyword>
<dbReference type="Gene3D" id="1.10.287.1120">
    <property type="entry name" value="Bipartite methylase S protein"/>
    <property type="match status" value="1"/>
</dbReference>
<dbReference type="PANTHER" id="PTHR30408:SF12">
    <property type="entry name" value="TYPE I RESTRICTION ENZYME MJAVIII SPECIFICITY SUBUNIT"/>
    <property type="match status" value="1"/>
</dbReference>
<gene>
    <name evidence="5" type="ORF">NB063_09445</name>
</gene>
<sequence>MKPPSYESVKKIPGKVVTRLPSHWDAQKLKFQVSKVGSGVTPKGGAESYEQEGIPLLRSQNVYFDGLRLDDVVFISEQVHAEMSNSQVEAGDVLLNITGASIGRCYYADDALGDANVNQHVCIVRPDRSLSTRFLFYVLCSNVGQNQIDLEQSGSGREGLNFSSLKNFSIPIVPPNEQQQIADFLDWKTGQIDRLIAKKRALVQSLSEKRMAIITQAVTRGLDSTVPMKDSGSPWLGKMPKHWRIMRFGYQTRVKEGQVDPEIEPYVDQPLIAPNHIESNTGRIICLESARDQAAISGKYQVSKGDIVYSKIRPHLNKCCLATFDGLCSADMYPIHPSDEMDSHFLLYWILATPFLDYAELNSMRVAMPKLNRETLSAAPLLVPPIDEQTDIRDFLIEETDHIDQLTEKTEAAIDRLTEYRTALITAATTGKIDVRDVEIPGQSR</sequence>